<evidence type="ECO:0000313" key="2">
    <source>
        <dbReference type="Proteomes" id="UP000625735"/>
    </source>
</evidence>
<dbReference type="Pfam" id="PF13489">
    <property type="entry name" value="Methyltransf_23"/>
    <property type="match status" value="1"/>
</dbReference>
<evidence type="ECO:0000313" key="1">
    <source>
        <dbReference type="EMBL" id="GGD15084.1"/>
    </source>
</evidence>
<dbReference type="Proteomes" id="UP000625735">
    <property type="component" value="Unassembled WGS sequence"/>
</dbReference>
<sequence length="272" mass="31174">MSEFLKCKICESQIELLNEKFNLVQCTSCSLIFAKKIFTEAEFIATYDQLYNQTSQYGTHGNEFEKLKKNGTVFIGRPKLKVLRYILKSDNKHIVEIGAGVGIVANYLTKLGLNYTGIELDEPTAKKAQSLGYNVRVGDFSKVETIEGKLDAIVAFEVVEHLQDLPLFFELIQSKLKKGGYFGFTVPNYNKRLNYDNPGSKIYQSGPPIHLNYFTLESIEKIAKRFGFKIHFCETKKYPYFNWNKRDTYKFILKSLLGNFHGATIMCVLSKE</sequence>
<dbReference type="AlphaFoldDB" id="A0A917D8L7"/>
<protein>
    <recommendedName>
        <fullName evidence="3">Methyltransferase domain-containing protein</fullName>
    </recommendedName>
</protein>
<dbReference type="CDD" id="cd02440">
    <property type="entry name" value="AdoMet_MTases"/>
    <property type="match status" value="1"/>
</dbReference>
<dbReference type="SUPFAM" id="SSF53335">
    <property type="entry name" value="S-adenosyl-L-methionine-dependent methyltransferases"/>
    <property type="match status" value="1"/>
</dbReference>
<proteinExistence type="predicted"/>
<organism evidence="1 2">
    <name type="scientific">Flavobacterium orientale</name>
    <dbReference type="NCBI Taxonomy" id="1756020"/>
    <lineage>
        <taxon>Bacteria</taxon>
        <taxon>Pseudomonadati</taxon>
        <taxon>Bacteroidota</taxon>
        <taxon>Flavobacteriia</taxon>
        <taxon>Flavobacteriales</taxon>
        <taxon>Flavobacteriaceae</taxon>
        <taxon>Flavobacterium</taxon>
    </lineage>
</organism>
<keyword evidence="2" id="KW-1185">Reference proteome</keyword>
<dbReference type="PANTHER" id="PTHR43861:SF6">
    <property type="entry name" value="METHYLTRANSFERASE TYPE 11"/>
    <property type="match status" value="1"/>
</dbReference>
<dbReference type="EMBL" id="BMFG01000001">
    <property type="protein sequence ID" value="GGD15084.1"/>
    <property type="molecule type" value="Genomic_DNA"/>
</dbReference>
<dbReference type="InterPro" id="IPR029063">
    <property type="entry name" value="SAM-dependent_MTases_sf"/>
</dbReference>
<comment type="caution">
    <text evidence="1">The sequence shown here is derived from an EMBL/GenBank/DDBJ whole genome shotgun (WGS) entry which is preliminary data.</text>
</comment>
<accession>A0A917D8L7</accession>
<dbReference type="PANTHER" id="PTHR43861">
    <property type="entry name" value="TRANS-ACONITATE 2-METHYLTRANSFERASE-RELATED"/>
    <property type="match status" value="1"/>
</dbReference>
<reference evidence="1" key="2">
    <citation type="submission" date="2020-09" db="EMBL/GenBank/DDBJ databases">
        <authorList>
            <person name="Sun Q."/>
            <person name="Zhou Y."/>
        </authorList>
    </citation>
    <scope>NUCLEOTIDE SEQUENCE</scope>
    <source>
        <strain evidence="1">CGMCC 1.12506</strain>
    </source>
</reference>
<name>A0A917D8L7_9FLAO</name>
<dbReference type="RefSeq" id="WP_188360693.1">
    <property type="nucleotide sequence ID" value="NZ_BMFG01000001.1"/>
</dbReference>
<reference evidence="1" key="1">
    <citation type="journal article" date="2014" name="Int. J. Syst. Evol. Microbiol.">
        <title>Complete genome sequence of Corynebacterium casei LMG S-19264T (=DSM 44701T), isolated from a smear-ripened cheese.</title>
        <authorList>
            <consortium name="US DOE Joint Genome Institute (JGI-PGF)"/>
            <person name="Walter F."/>
            <person name="Albersmeier A."/>
            <person name="Kalinowski J."/>
            <person name="Ruckert C."/>
        </authorList>
    </citation>
    <scope>NUCLEOTIDE SEQUENCE</scope>
    <source>
        <strain evidence="1">CGMCC 1.12506</strain>
    </source>
</reference>
<gene>
    <name evidence="1" type="ORF">GCM10011343_02590</name>
</gene>
<evidence type="ECO:0008006" key="3">
    <source>
        <dbReference type="Google" id="ProtNLM"/>
    </source>
</evidence>
<dbReference type="Gene3D" id="3.40.50.150">
    <property type="entry name" value="Vaccinia Virus protein VP39"/>
    <property type="match status" value="1"/>
</dbReference>